<proteinExistence type="predicted"/>
<dbReference type="Proteomes" id="UP000637239">
    <property type="component" value="Chromosome 4"/>
</dbReference>
<evidence type="ECO:0000313" key="1">
    <source>
        <dbReference type="EMBL" id="BCR88209.1"/>
    </source>
</evidence>
<reference evidence="1" key="1">
    <citation type="submission" date="2021-01" db="EMBL/GenBank/DDBJ databases">
        <authorList>
            <consortium name="Aspergillus chevalieri M1 genome sequencing consortium"/>
            <person name="Kazuki M."/>
            <person name="Futagami T."/>
        </authorList>
    </citation>
    <scope>NUCLEOTIDE SEQUENCE</scope>
    <source>
        <strain evidence="1">M1</strain>
    </source>
</reference>
<evidence type="ECO:0000313" key="2">
    <source>
        <dbReference type="Proteomes" id="UP000637239"/>
    </source>
</evidence>
<protein>
    <submittedName>
        <fullName evidence="1">Uncharacterized protein</fullName>
    </submittedName>
</protein>
<name>A0A7R7VQH6_ASPCH</name>
<dbReference type="AlphaFoldDB" id="A0A7R7VQH6"/>
<sequence length="126" mass="14780">MNLTHTTTRLREDTAELRRRVTEAEALNPEQQTQKLQDLDIDCYLLEYDTESSPNERGLHYINRVLEHNANLHLTQREVTPEVEYQHHSFVRKLLLTSFVSSDGSESLIEKASYQYWGAVRDTMGW</sequence>
<dbReference type="EMBL" id="AP024419">
    <property type="protein sequence ID" value="BCR88209.1"/>
    <property type="molecule type" value="Genomic_DNA"/>
</dbReference>
<reference evidence="1" key="2">
    <citation type="submission" date="2021-02" db="EMBL/GenBank/DDBJ databases">
        <title>Aspergillus chevalieri M1 genome sequence.</title>
        <authorList>
            <person name="Kadooka C."/>
            <person name="Mori K."/>
            <person name="Futagami T."/>
        </authorList>
    </citation>
    <scope>NUCLEOTIDE SEQUENCE</scope>
    <source>
        <strain evidence="1">M1</strain>
    </source>
</reference>
<dbReference type="KEGG" id="ache:ACHE_40773A"/>
<dbReference type="GeneID" id="66982568"/>
<organism evidence="1 2">
    <name type="scientific">Aspergillus chevalieri</name>
    <name type="common">Eurotium chevalieri</name>
    <dbReference type="NCBI Taxonomy" id="182096"/>
    <lineage>
        <taxon>Eukaryota</taxon>
        <taxon>Fungi</taxon>
        <taxon>Dikarya</taxon>
        <taxon>Ascomycota</taxon>
        <taxon>Pezizomycotina</taxon>
        <taxon>Eurotiomycetes</taxon>
        <taxon>Eurotiomycetidae</taxon>
        <taxon>Eurotiales</taxon>
        <taxon>Aspergillaceae</taxon>
        <taxon>Aspergillus</taxon>
        <taxon>Aspergillus subgen. Aspergillus</taxon>
    </lineage>
</organism>
<accession>A0A7R7VQH6</accession>
<dbReference type="RefSeq" id="XP_043136731.1">
    <property type="nucleotide sequence ID" value="XM_043279010.1"/>
</dbReference>
<keyword evidence="2" id="KW-1185">Reference proteome</keyword>
<gene>
    <name evidence="1" type="ORF">ACHE_40773A</name>
</gene>